<name>A0ABR0VXX1_REHGL</name>
<dbReference type="SUPFAM" id="SSF52540">
    <property type="entry name" value="P-loop containing nucleoside triphosphate hydrolases"/>
    <property type="match status" value="1"/>
</dbReference>
<evidence type="ECO:0000256" key="4">
    <source>
        <dbReference type="ARBA" id="ARBA00023212"/>
    </source>
</evidence>
<feature type="coiled-coil region" evidence="6">
    <location>
        <begin position="320"/>
        <end position="375"/>
    </location>
</feature>
<gene>
    <name evidence="9" type="ORF">DH2020_026427</name>
</gene>
<evidence type="ECO:0000256" key="5">
    <source>
        <dbReference type="PROSITE-ProRule" id="PRU00283"/>
    </source>
</evidence>
<dbReference type="InterPro" id="IPR001752">
    <property type="entry name" value="Kinesin_motor_dom"/>
</dbReference>
<keyword evidence="5" id="KW-0547">Nucleotide-binding</keyword>
<dbReference type="PRINTS" id="PR00380">
    <property type="entry name" value="KINESINHEAVY"/>
</dbReference>
<evidence type="ECO:0000256" key="3">
    <source>
        <dbReference type="ARBA" id="ARBA00023175"/>
    </source>
</evidence>
<evidence type="ECO:0000313" key="10">
    <source>
        <dbReference type="Proteomes" id="UP001318860"/>
    </source>
</evidence>
<keyword evidence="5" id="KW-0067">ATP-binding</keyword>
<dbReference type="PANTHER" id="PTHR47970:SF12">
    <property type="entry name" value="KINESIN FAMILY MEMBER 11"/>
    <property type="match status" value="1"/>
</dbReference>
<keyword evidence="2" id="KW-0963">Cytoplasm</keyword>
<organism evidence="9 10">
    <name type="scientific">Rehmannia glutinosa</name>
    <name type="common">Chinese foxglove</name>
    <dbReference type="NCBI Taxonomy" id="99300"/>
    <lineage>
        <taxon>Eukaryota</taxon>
        <taxon>Viridiplantae</taxon>
        <taxon>Streptophyta</taxon>
        <taxon>Embryophyta</taxon>
        <taxon>Tracheophyta</taxon>
        <taxon>Spermatophyta</taxon>
        <taxon>Magnoliopsida</taxon>
        <taxon>eudicotyledons</taxon>
        <taxon>Gunneridae</taxon>
        <taxon>Pentapetalae</taxon>
        <taxon>asterids</taxon>
        <taxon>lamiids</taxon>
        <taxon>Lamiales</taxon>
        <taxon>Orobanchaceae</taxon>
        <taxon>Rehmannieae</taxon>
        <taxon>Rehmannia</taxon>
    </lineage>
</organism>
<keyword evidence="3 5" id="KW-0505">Motor protein</keyword>
<keyword evidence="4" id="KW-0206">Cytoskeleton</keyword>
<comment type="caution">
    <text evidence="9">The sequence shown here is derived from an EMBL/GenBank/DDBJ whole genome shotgun (WGS) entry which is preliminary data.</text>
</comment>
<evidence type="ECO:0000259" key="8">
    <source>
        <dbReference type="PROSITE" id="PS50067"/>
    </source>
</evidence>
<dbReference type="InterPro" id="IPR027417">
    <property type="entry name" value="P-loop_NTPase"/>
</dbReference>
<evidence type="ECO:0000313" key="9">
    <source>
        <dbReference type="EMBL" id="KAK6139852.1"/>
    </source>
</evidence>
<dbReference type="InterPro" id="IPR036961">
    <property type="entry name" value="Kinesin_motor_dom_sf"/>
</dbReference>
<keyword evidence="10" id="KW-1185">Reference proteome</keyword>
<feature type="domain" description="Kinesin motor" evidence="8">
    <location>
        <begin position="9"/>
        <end position="232"/>
    </location>
</feature>
<dbReference type="SMART" id="SM00129">
    <property type="entry name" value="KISc"/>
    <property type="match status" value="1"/>
</dbReference>
<sequence>MSVKEKGVNVQVLLRCRPFSDDELRNNAPQVVSCNEYQREVSVSQNIAGKHIDRVFVFDKVFGPNAQQKDLYEQAVVPIVNEVLEGFNCTIFAYGQTGTGKTYTMEGECKRSKGGLNGELPPEAGVIPRAVKQIFDTLESQNAEYSVKVTFLELYNEEITDLLAPEDLSRVAQEDKQKKQLPLMEDGKGGVLVRGLEEEIVTSASEIFTLLERGSAKRRTAETLLNKQSRDSKLTRLLRDSLGEEQRPVLLLQYHQLCTVSRKPLVNQKMMKSTLIKDLYGEIERLKAEVYAAREKNGVYIPKERYYQEESDRKAMADQIEQMGLTIENHQKHIEELQAKYDRQVEQCTDLSSKLDATQKDLNQTSKLLANTKDELKQCQYSLKERDFIISEQKKAENALAHQASVLRADLEKSQKDNASLFLKIAREDKLNTDNRSTVNCFQADLTRQLDALSKLLAGSTSQQSEHLKCVEKLCNSFFKVHEKAAVELKNKVSASRALCVSHFEAVQNVVRLHKAGSNAALDELSALASSHSDSIGKLLAAEAVEMNSVFDDLQQTLSSHQGEVTHLARELRQRFNASTEHLMDTSESLHGFLEKLLEESKRLGSHATQVDEVQTKCIADFQKVYEEQSRSDSEKLIADMTTLVSDCMRRQRHMVDARLGDLKDSVIGNKIFLDGHISTVDGITSDLKRKWQDCFTQTESNFKDNADFSAAKHCRMELLLQKCVNTADTALEQWQRTQQSLNDMGSQHASTIASHVRTMSESNERHDVEIESARLTVETDAAKSGEDIIHFIDGLSDKERASVSEILTTARAHSETIESLKRDHSEQATCIEQHATDTFRQKYMDYEPTGSTPIRSEPDIPSKGTIESLRAMPMEALQEEFRENHSYESFTGKELRPSVTPRAPLSQIN</sequence>
<comment type="similarity">
    <text evidence="5">Belongs to the TRAFAC class myosin-kinesin ATPase superfamily. Kinesin family.</text>
</comment>
<feature type="region of interest" description="Disordered" evidence="7">
    <location>
        <begin position="888"/>
        <end position="910"/>
    </location>
</feature>
<feature type="binding site" evidence="5">
    <location>
        <begin position="95"/>
        <end position="102"/>
    </location>
    <ligand>
        <name>ATP</name>
        <dbReference type="ChEBI" id="CHEBI:30616"/>
    </ligand>
</feature>
<dbReference type="PANTHER" id="PTHR47970">
    <property type="entry name" value="KINESIN-LIKE PROTEIN KIF11"/>
    <property type="match status" value="1"/>
</dbReference>
<evidence type="ECO:0000256" key="6">
    <source>
        <dbReference type="SAM" id="Coils"/>
    </source>
</evidence>
<dbReference type="EMBL" id="JABTTQ020000358">
    <property type="protein sequence ID" value="KAK6139852.1"/>
    <property type="molecule type" value="Genomic_DNA"/>
</dbReference>
<dbReference type="InterPro" id="IPR047149">
    <property type="entry name" value="KIF11-like"/>
</dbReference>
<dbReference type="Proteomes" id="UP001318860">
    <property type="component" value="Unassembled WGS sequence"/>
</dbReference>
<protein>
    <recommendedName>
        <fullName evidence="8">Kinesin motor domain-containing protein</fullName>
    </recommendedName>
</protein>
<proteinExistence type="inferred from homology"/>
<comment type="subcellular location">
    <subcellularLocation>
        <location evidence="1">Cytoplasm</location>
        <location evidence="1">Cytoskeleton</location>
    </subcellularLocation>
</comment>
<accession>A0ABR0VXX1</accession>
<dbReference type="PROSITE" id="PS50067">
    <property type="entry name" value="KINESIN_MOTOR_2"/>
    <property type="match status" value="1"/>
</dbReference>
<evidence type="ECO:0000256" key="7">
    <source>
        <dbReference type="SAM" id="MobiDB-lite"/>
    </source>
</evidence>
<keyword evidence="6" id="KW-0175">Coiled coil</keyword>
<feature type="compositionally biased region" description="Basic and acidic residues" evidence="7">
    <location>
        <begin position="888"/>
        <end position="897"/>
    </location>
</feature>
<reference evidence="9 10" key="1">
    <citation type="journal article" date="2021" name="Comput. Struct. Biotechnol. J.">
        <title>De novo genome assembly of the potent medicinal plant Rehmannia glutinosa using nanopore technology.</title>
        <authorList>
            <person name="Ma L."/>
            <person name="Dong C."/>
            <person name="Song C."/>
            <person name="Wang X."/>
            <person name="Zheng X."/>
            <person name="Niu Y."/>
            <person name="Chen S."/>
            <person name="Feng W."/>
        </authorList>
    </citation>
    <scope>NUCLEOTIDE SEQUENCE [LARGE SCALE GENOMIC DNA]</scope>
    <source>
        <strain evidence="9">DH-2019</strain>
    </source>
</reference>
<dbReference type="Gene3D" id="3.40.850.10">
    <property type="entry name" value="Kinesin motor domain"/>
    <property type="match status" value="1"/>
</dbReference>
<evidence type="ECO:0000256" key="1">
    <source>
        <dbReference type="ARBA" id="ARBA00004245"/>
    </source>
</evidence>
<dbReference type="Pfam" id="PF00225">
    <property type="entry name" value="Kinesin"/>
    <property type="match status" value="1"/>
</dbReference>
<evidence type="ECO:0000256" key="2">
    <source>
        <dbReference type="ARBA" id="ARBA00022490"/>
    </source>
</evidence>